<dbReference type="Pfam" id="PF03483">
    <property type="entry name" value="B3_4"/>
    <property type="match status" value="1"/>
</dbReference>
<sequence length="221" mass="24908">MDISIHPTIIQHIPDYFIGVNYYQSTTISESPQMLKGRLQLFQESLFFDLQDTTLAELPEIQQLRKQWKRFGADPSRYRNSYEAMLRRIAKGTYLSSINSGVDLNNFFSLQYKVPIGLYTAKAIEGNIILTIGNEETSFVDVNGRENTLLKMIVASDNLGAFGSPFIDSKRTSVTEGVGDYVQLFYWTIDTDPEEANLMQQAAGNMFTQVNGGEFTGAQII</sequence>
<dbReference type="SUPFAM" id="SSF56037">
    <property type="entry name" value="PheT/TilS domain"/>
    <property type="match status" value="1"/>
</dbReference>
<dbReference type="InterPro" id="IPR020825">
    <property type="entry name" value="Phe-tRNA_synthase-like_B3/B4"/>
</dbReference>
<accession>A0A385YXP4</accession>
<dbReference type="EMBL" id="CP032418">
    <property type="protein sequence ID" value="AYC30212.1"/>
    <property type="molecule type" value="Genomic_DNA"/>
</dbReference>
<protein>
    <recommendedName>
        <fullName evidence="1">B3/B4 tRNA-binding domain-containing protein</fullName>
    </recommendedName>
</protein>
<dbReference type="InterPro" id="IPR005146">
    <property type="entry name" value="B3/B4_tRNA-bd"/>
</dbReference>
<feature type="domain" description="B3/B4 tRNA-binding" evidence="1">
    <location>
        <begin position="64"/>
        <end position="212"/>
    </location>
</feature>
<evidence type="ECO:0000313" key="2">
    <source>
        <dbReference type="EMBL" id="AYC30212.1"/>
    </source>
</evidence>
<dbReference type="RefSeq" id="WP_119883929.1">
    <property type="nucleotide sequence ID" value="NZ_CP032418.1"/>
</dbReference>
<proteinExistence type="predicted"/>
<organism evidence="2 3">
    <name type="scientific">Paenisporosarcina cavernae</name>
    <dbReference type="NCBI Taxonomy" id="2320858"/>
    <lineage>
        <taxon>Bacteria</taxon>
        <taxon>Bacillati</taxon>
        <taxon>Bacillota</taxon>
        <taxon>Bacilli</taxon>
        <taxon>Bacillales</taxon>
        <taxon>Caryophanaceae</taxon>
        <taxon>Paenisporosarcina</taxon>
    </lineage>
</organism>
<dbReference type="AlphaFoldDB" id="A0A385YXP4"/>
<dbReference type="PANTHER" id="PTHR39209:SF2">
    <property type="entry name" value="CYTOPLASMIC PROTEIN"/>
    <property type="match status" value="1"/>
</dbReference>
<keyword evidence="3" id="KW-1185">Reference proteome</keyword>
<evidence type="ECO:0000313" key="3">
    <source>
        <dbReference type="Proteomes" id="UP000265725"/>
    </source>
</evidence>
<dbReference type="KEGG" id="paek:D3873_10140"/>
<evidence type="ECO:0000259" key="1">
    <source>
        <dbReference type="SMART" id="SM00873"/>
    </source>
</evidence>
<dbReference type="GO" id="GO:0004826">
    <property type="term" value="F:phenylalanine-tRNA ligase activity"/>
    <property type="evidence" value="ECO:0007669"/>
    <property type="project" value="InterPro"/>
</dbReference>
<reference evidence="3" key="1">
    <citation type="submission" date="2018-09" db="EMBL/GenBank/DDBJ databases">
        <authorList>
            <person name="Zhu H."/>
        </authorList>
    </citation>
    <scope>NUCLEOTIDE SEQUENCE [LARGE SCALE GENOMIC DNA]</scope>
    <source>
        <strain evidence="3">K2R23-3</strain>
    </source>
</reference>
<dbReference type="GO" id="GO:0003723">
    <property type="term" value="F:RNA binding"/>
    <property type="evidence" value="ECO:0007669"/>
    <property type="project" value="InterPro"/>
</dbReference>
<dbReference type="SMART" id="SM00873">
    <property type="entry name" value="B3_4"/>
    <property type="match status" value="1"/>
</dbReference>
<dbReference type="OrthoDB" id="9789812at2"/>
<dbReference type="Proteomes" id="UP000265725">
    <property type="component" value="Chromosome"/>
</dbReference>
<gene>
    <name evidence="2" type="ORF">D3873_10140</name>
</gene>
<dbReference type="PANTHER" id="PTHR39209">
    <property type="match status" value="1"/>
</dbReference>
<dbReference type="Gene3D" id="3.50.40.10">
    <property type="entry name" value="Phenylalanyl-trna Synthetase, Chain B, domain 3"/>
    <property type="match status" value="1"/>
</dbReference>
<name>A0A385YXP4_9BACL</name>